<dbReference type="EMBL" id="LR797401">
    <property type="protein sequence ID" value="CAB4213860.1"/>
    <property type="molecule type" value="Genomic_DNA"/>
</dbReference>
<evidence type="ECO:0000313" key="4">
    <source>
        <dbReference type="EMBL" id="CAB5228403.1"/>
    </source>
</evidence>
<sequence>MAQVQQGGTPVLLTSSGVVSIAAGTMIGYHVNSTSSGTIVFGNGTAASNTAVSGTITPSAGFNAFPAYFPNGCYATIGGTLNVTFFFAAG</sequence>
<evidence type="ECO:0000313" key="1">
    <source>
        <dbReference type="EMBL" id="CAB4171385.1"/>
    </source>
</evidence>
<evidence type="ECO:0000313" key="3">
    <source>
        <dbReference type="EMBL" id="CAB4213860.1"/>
    </source>
</evidence>
<accession>A0A6J5PQ70</accession>
<dbReference type="EMBL" id="LR797032">
    <property type="protein sequence ID" value="CAB4182360.1"/>
    <property type="molecule type" value="Genomic_DNA"/>
</dbReference>
<proteinExistence type="predicted"/>
<evidence type="ECO:0000313" key="2">
    <source>
        <dbReference type="EMBL" id="CAB4182360.1"/>
    </source>
</evidence>
<name>A0A6J5PQ70_9CAUD</name>
<dbReference type="EMBL" id="LR798384">
    <property type="protein sequence ID" value="CAB5228403.1"/>
    <property type="molecule type" value="Genomic_DNA"/>
</dbReference>
<dbReference type="EMBL" id="LR796867">
    <property type="protein sequence ID" value="CAB4171385.1"/>
    <property type="molecule type" value="Genomic_DNA"/>
</dbReference>
<organism evidence="1">
    <name type="scientific">uncultured Caudovirales phage</name>
    <dbReference type="NCBI Taxonomy" id="2100421"/>
    <lineage>
        <taxon>Viruses</taxon>
        <taxon>Duplodnaviria</taxon>
        <taxon>Heunggongvirae</taxon>
        <taxon>Uroviricota</taxon>
        <taxon>Caudoviricetes</taxon>
        <taxon>Peduoviridae</taxon>
        <taxon>Maltschvirus</taxon>
        <taxon>Maltschvirus maltsch</taxon>
    </lineage>
</organism>
<protein>
    <submittedName>
        <fullName evidence="1">Uncharacterized protein</fullName>
    </submittedName>
</protein>
<gene>
    <name evidence="2" type="ORF">UFOVP1095_8</name>
    <name evidence="3" type="ORF">UFOVP1452_8</name>
    <name evidence="4" type="ORF">UFOVP1540_37</name>
    <name evidence="1" type="ORF">UFOVP918_8</name>
</gene>
<reference evidence="1" key="1">
    <citation type="submission" date="2020-05" db="EMBL/GenBank/DDBJ databases">
        <authorList>
            <person name="Chiriac C."/>
            <person name="Salcher M."/>
            <person name="Ghai R."/>
            <person name="Kavagutti S V."/>
        </authorList>
    </citation>
    <scope>NUCLEOTIDE SEQUENCE</scope>
</reference>